<dbReference type="InterPro" id="IPR013149">
    <property type="entry name" value="ADH-like_C"/>
</dbReference>
<dbReference type="CTD" id="9540"/>
<dbReference type="Pfam" id="PF00107">
    <property type="entry name" value="ADH_zinc_N"/>
    <property type="match status" value="1"/>
</dbReference>
<dbReference type="Gene3D" id="3.90.180.10">
    <property type="entry name" value="Medium-chain alcohol dehydrogenases, catalytic domain"/>
    <property type="match status" value="1"/>
</dbReference>
<dbReference type="InterPro" id="IPR014189">
    <property type="entry name" value="Quinone_OxRdtase_PIG3"/>
</dbReference>
<dbReference type="OrthoDB" id="3509362at2759"/>
<dbReference type="Gene3D" id="3.40.50.720">
    <property type="entry name" value="NAD(P)-binding Rossmann-like Domain"/>
    <property type="match status" value="1"/>
</dbReference>
<dbReference type="NCBIfam" id="TIGR02824">
    <property type="entry name" value="quinone_pig3"/>
    <property type="match status" value="1"/>
</dbReference>
<dbReference type="KEGG" id="alim:106535493"/>
<dbReference type="SUPFAM" id="SSF51735">
    <property type="entry name" value="NAD(P)-binding Rossmann-fold domains"/>
    <property type="match status" value="1"/>
</dbReference>
<dbReference type="InterPro" id="IPR011032">
    <property type="entry name" value="GroES-like_sf"/>
</dbReference>
<gene>
    <name evidence="5" type="primary">tp53i3</name>
</gene>
<accession>A0A2I4D6T9</accession>
<keyword evidence="4" id="KW-1185">Reference proteome</keyword>
<dbReference type="GO" id="GO:0070402">
    <property type="term" value="F:NADPH binding"/>
    <property type="evidence" value="ECO:0007669"/>
    <property type="project" value="TreeGrafter"/>
</dbReference>
<evidence type="ECO:0000313" key="5">
    <source>
        <dbReference type="RefSeq" id="XP_013887958.1"/>
    </source>
</evidence>
<evidence type="ECO:0000256" key="2">
    <source>
        <dbReference type="ARBA" id="ARBA00023002"/>
    </source>
</evidence>
<sequence>MTFRYTCCFGFVKMMQAVCVDVPGGPENLQLQSVPKPQPKEGKVLLKVHAAALNRADLLQRRGLYPPPPGESDIMGLEVAGTVDTLGPELRGDWKPEDRVMALLSGGGYAEYVSVPEELLMPIPSNLTFSQAAAIPETWLTAFQLLRFVAQVKEGEVVLVHAAASGVGTAAIQLARLLGAVPIVTAGSPEKLRLAEKLGAAAGFNHREENFVAGVQDFTGGRGANVILDSIGGCNWEKNVSSLAVDGRWVLYGTMGGRSVKGDLLGRLLSKRGHLLSSLLRSRCLQYKADLVKAFSQKVLPYFSEPAFLKPVIDSTYRLEDIAEAHRHMEANRNMGKIVIDVLPLNKNSMTD</sequence>
<keyword evidence="1" id="KW-0521">NADP</keyword>
<dbReference type="Pfam" id="PF08240">
    <property type="entry name" value="ADH_N"/>
    <property type="match status" value="1"/>
</dbReference>
<dbReference type="InParanoid" id="A0A2I4D6T9"/>
<dbReference type="InterPro" id="IPR013154">
    <property type="entry name" value="ADH-like_N"/>
</dbReference>
<dbReference type="SMART" id="SM00829">
    <property type="entry name" value="PKS_ER"/>
    <property type="match status" value="1"/>
</dbReference>
<reference evidence="5" key="1">
    <citation type="submission" date="2025-08" db="UniProtKB">
        <authorList>
            <consortium name="RefSeq"/>
        </authorList>
    </citation>
    <scope>IDENTIFICATION</scope>
</reference>
<evidence type="ECO:0000256" key="1">
    <source>
        <dbReference type="ARBA" id="ARBA00022857"/>
    </source>
</evidence>
<feature type="domain" description="Enoyl reductase (ER)" evidence="3">
    <location>
        <begin position="24"/>
        <end position="340"/>
    </location>
</feature>
<organism evidence="4 5">
    <name type="scientific">Austrofundulus limnaeus</name>
    <name type="common">Annual killifish</name>
    <dbReference type="NCBI Taxonomy" id="52670"/>
    <lineage>
        <taxon>Eukaryota</taxon>
        <taxon>Metazoa</taxon>
        <taxon>Chordata</taxon>
        <taxon>Craniata</taxon>
        <taxon>Vertebrata</taxon>
        <taxon>Euteleostomi</taxon>
        <taxon>Actinopterygii</taxon>
        <taxon>Neopterygii</taxon>
        <taxon>Teleostei</taxon>
        <taxon>Neoteleostei</taxon>
        <taxon>Acanthomorphata</taxon>
        <taxon>Ovalentaria</taxon>
        <taxon>Atherinomorphae</taxon>
        <taxon>Cyprinodontiformes</taxon>
        <taxon>Rivulidae</taxon>
        <taxon>Austrofundulus</taxon>
    </lineage>
</organism>
<dbReference type="CDD" id="cd05276">
    <property type="entry name" value="p53_inducible_oxidoreductase"/>
    <property type="match status" value="1"/>
</dbReference>
<dbReference type="InterPro" id="IPR020843">
    <property type="entry name" value="ER"/>
</dbReference>
<dbReference type="Proteomes" id="UP000192220">
    <property type="component" value="Unplaced"/>
</dbReference>
<evidence type="ECO:0000313" key="4">
    <source>
        <dbReference type="Proteomes" id="UP000192220"/>
    </source>
</evidence>
<evidence type="ECO:0000259" key="3">
    <source>
        <dbReference type="SMART" id="SM00829"/>
    </source>
</evidence>
<dbReference type="AlphaFoldDB" id="A0A2I4D6T9"/>
<dbReference type="PANTHER" id="PTHR48106">
    <property type="entry name" value="QUINONE OXIDOREDUCTASE PIG3-RELATED"/>
    <property type="match status" value="1"/>
</dbReference>
<dbReference type="SUPFAM" id="SSF50129">
    <property type="entry name" value="GroES-like"/>
    <property type="match status" value="1"/>
</dbReference>
<dbReference type="InterPro" id="IPR036291">
    <property type="entry name" value="NAD(P)-bd_dom_sf"/>
</dbReference>
<keyword evidence="2" id="KW-0560">Oxidoreductase</keyword>
<protein>
    <submittedName>
        <fullName evidence="5">Quinone oxidoreductase PIG3</fullName>
    </submittedName>
</protein>
<name>A0A2I4D6T9_AUSLI</name>
<dbReference type="GO" id="GO:0048038">
    <property type="term" value="F:quinone binding"/>
    <property type="evidence" value="ECO:0007669"/>
    <property type="project" value="TreeGrafter"/>
</dbReference>
<dbReference type="STRING" id="52670.A0A2I4D6T9"/>
<dbReference type="PANTHER" id="PTHR48106:SF18">
    <property type="entry name" value="QUINONE OXIDOREDUCTASE PIG3"/>
    <property type="match status" value="1"/>
</dbReference>
<dbReference type="RefSeq" id="XP_013887958.1">
    <property type="nucleotide sequence ID" value="XM_014032504.1"/>
</dbReference>
<proteinExistence type="predicted"/>
<dbReference type="GO" id="GO:0003960">
    <property type="term" value="F:quinone reductase (NADPH) activity"/>
    <property type="evidence" value="ECO:0007669"/>
    <property type="project" value="TreeGrafter"/>
</dbReference>
<dbReference type="GeneID" id="106535493"/>